<evidence type="ECO:0000313" key="7">
    <source>
        <dbReference type="Proteomes" id="UP000324781"/>
    </source>
</evidence>
<evidence type="ECO:0000256" key="2">
    <source>
        <dbReference type="SAM" id="Phobius"/>
    </source>
</evidence>
<gene>
    <name evidence="6" type="ORF">SAMN05444373_104710</name>
</gene>
<evidence type="ECO:0000256" key="1">
    <source>
        <dbReference type="SAM" id="MobiDB-lite"/>
    </source>
</evidence>
<dbReference type="Proteomes" id="UP000324781">
    <property type="component" value="Unassembled WGS sequence"/>
</dbReference>
<dbReference type="SUPFAM" id="SSF53300">
    <property type="entry name" value="vWA-like"/>
    <property type="match status" value="1"/>
</dbReference>
<feature type="compositionally biased region" description="Basic and acidic residues" evidence="1">
    <location>
        <begin position="327"/>
        <end position="342"/>
    </location>
</feature>
<keyword evidence="2" id="KW-0472">Membrane</keyword>
<feature type="domain" description="VWFA" evidence="5">
    <location>
        <begin position="79"/>
        <end position="250"/>
    </location>
</feature>
<dbReference type="AlphaFoldDB" id="A0A1M6ITA2"/>
<dbReference type="RefSeq" id="WP_149679324.1">
    <property type="nucleotide sequence ID" value="NZ_FQZP01000047.1"/>
</dbReference>
<organism evidence="6 7">
    <name type="scientific">Thermoclostridium caenicola</name>
    <dbReference type="NCBI Taxonomy" id="659425"/>
    <lineage>
        <taxon>Bacteria</taxon>
        <taxon>Bacillati</taxon>
        <taxon>Bacillota</taxon>
        <taxon>Clostridia</taxon>
        <taxon>Eubacteriales</taxon>
        <taxon>Oscillospiraceae</taxon>
        <taxon>Thermoclostridium</taxon>
    </lineage>
</organism>
<dbReference type="SUPFAM" id="SSF49879">
    <property type="entry name" value="SMAD/FHA domain"/>
    <property type="match status" value="1"/>
</dbReference>
<evidence type="ECO:0000259" key="5">
    <source>
        <dbReference type="PROSITE" id="PS50234"/>
    </source>
</evidence>
<feature type="chain" id="PRO_5039706065" evidence="3">
    <location>
        <begin position="26"/>
        <end position="538"/>
    </location>
</feature>
<dbReference type="PROSITE" id="PS50006">
    <property type="entry name" value="FHA_DOMAIN"/>
    <property type="match status" value="1"/>
</dbReference>
<protein>
    <submittedName>
        <fullName evidence="6">Forkhead associated (FHA) domain, binds pSer, pThr, pTyr</fullName>
    </submittedName>
</protein>
<dbReference type="PROSITE" id="PS50234">
    <property type="entry name" value="VWFA"/>
    <property type="match status" value="1"/>
</dbReference>
<keyword evidence="3" id="KW-0732">Signal</keyword>
<reference evidence="6 7" key="1">
    <citation type="submission" date="2016-11" db="EMBL/GenBank/DDBJ databases">
        <authorList>
            <person name="Varghese N."/>
            <person name="Submissions S."/>
        </authorList>
    </citation>
    <scope>NUCLEOTIDE SEQUENCE [LARGE SCALE GENOMIC DNA]</scope>
    <source>
        <strain evidence="6 7">DSM 19027</strain>
    </source>
</reference>
<feature type="transmembrane region" description="Helical" evidence="2">
    <location>
        <begin position="355"/>
        <end position="378"/>
    </location>
</feature>
<dbReference type="CDD" id="cd00198">
    <property type="entry name" value="vWFA"/>
    <property type="match status" value="1"/>
</dbReference>
<feature type="signal peptide" evidence="3">
    <location>
        <begin position="1"/>
        <end position="25"/>
    </location>
</feature>
<feature type="region of interest" description="Disordered" evidence="1">
    <location>
        <begin position="318"/>
        <end position="347"/>
    </location>
</feature>
<dbReference type="OrthoDB" id="9816434at2"/>
<evidence type="ECO:0000256" key="3">
    <source>
        <dbReference type="SAM" id="SignalP"/>
    </source>
</evidence>
<sequence length="538" mass="57907">MFIKRSVIAVIGLILALSLTVDGLAQGEADLSQACAWEQYVDVYISGQMDVGSISCKVSNQPATVVDGGLLADKGVTVRTTILVDISKSIPTQMREKIMALIELLIAGISKNEQYRLVAFGEQLSVLQDFTSDRYDLAVAAEKMEFTGMQSKIYDAVYNTIPKIQPIDGNPCYYRTILITDGIDDTASGITKEELYLRLQAEHYPVDVIAVSAAKQAEPTKELAALVRISGGRYFNLNGETELQEFSSNIAVGSIFWLRAEIPGNLLDGSTRQFDISDGTNMVQFDFKVPVFEMPVSGTPAPNLGQAVEPDVVVSPAPGIEAVRPSPKRDRSHSDDSERSESEPASSGNFGEYAIAVYIGAGIVLILLLAVLVAVIVVRGKKKSGVISGVSITNGTAFNQKTEIIDADLTNAGATAGGNDKLCVRLRNISNPDQIWEISLSGGVLIGRDAGCQVCIDEKSMSRRQCRLYIDATGAPTAENLSSSNITLLNGEPLTAPRRISERDKLKCGRVTLMIDSIYSSSSGNVGNINKMTEFVNV</sequence>
<feature type="domain" description="FHA" evidence="4">
    <location>
        <begin position="444"/>
        <end position="494"/>
    </location>
</feature>
<keyword evidence="2" id="KW-0812">Transmembrane</keyword>
<dbReference type="EMBL" id="FQZP01000047">
    <property type="protein sequence ID" value="SHJ37647.1"/>
    <property type="molecule type" value="Genomic_DNA"/>
</dbReference>
<dbReference type="InterPro" id="IPR002035">
    <property type="entry name" value="VWF_A"/>
</dbReference>
<keyword evidence="2" id="KW-1133">Transmembrane helix</keyword>
<evidence type="ECO:0000313" key="6">
    <source>
        <dbReference type="EMBL" id="SHJ37647.1"/>
    </source>
</evidence>
<accession>A0A1M6ITA2</accession>
<dbReference type="InterPro" id="IPR036465">
    <property type="entry name" value="vWFA_dom_sf"/>
</dbReference>
<dbReference type="InterPro" id="IPR000253">
    <property type="entry name" value="FHA_dom"/>
</dbReference>
<keyword evidence="7" id="KW-1185">Reference proteome</keyword>
<name>A0A1M6ITA2_9FIRM</name>
<dbReference type="CDD" id="cd00060">
    <property type="entry name" value="FHA"/>
    <property type="match status" value="1"/>
</dbReference>
<proteinExistence type="predicted"/>
<dbReference type="Gene3D" id="3.40.50.410">
    <property type="entry name" value="von Willebrand factor, type A domain"/>
    <property type="match status" value="1"/>
</dbReference>
<dbReference type="SMART" id="SM00240">
    <property type="entry name" value="FHA"/>
    <property type="match status" value="1"/>
</dbReference>
<dbReference type="Gene3D" id="2.60.200.20">
    <property type="match status" value="1"/>
</dbReference>
<evidence type="ECO:0000259" key="4">
    <source>
        <dbReference type="PROSITE" id="PS50006"/>
    </source>
</evidence>
<dbReference type="Pfam" id="PF00498">
    <property type="entry name" value="FHA"/>
    <property type="match status" value="1"/>
</dbReference>
<dbReference type="InterPro" id="IPR008984">
    <property type="entry name" value="SMAD_FHA_dom_sf"/>
</dbReference>